<evidence type="ECO:0000256" key="9">
    <source>
        <dbReference type="RuleBase" id="RU362040"/>
    </source>
</evidence>
<evidence type="ECO:0000259" key="11">
    <source>
        <dbReference type="PROSITE" id="PS51194"/>
    </source>
</evidence>
<dbReference type="GO" id="GO:0000462">
    <property type="term" value="P:maturation of SSU-rRNA from tricistronic rRNA transcript (SSU-rRNA, 5.8S rRNA, LSU-rRNA)"/>
    <property type="evidence" value="ECO:0007669"/>
    <property type="project" value="TreeGrafter"/>
</dbReference>
<dbReference type="PROSITE" id="PS51194">
    <property type="entry name" value="HELICASE_CTER"/>
    <property type="match status" value="1"/>
</dbReference>
<dbReference type="NCBIfam" id="TIGR00040">
    <property type="entry name" value="yfcE"/>
    <property type="match status" value="1"/>
</dbReference>
<evidence type="ECO:0000256" key="5">
    <source>
        <dbReference type="ARBA" id="ARBA00022801"/>
    </source>
</evidence>
<evidence type="ECO:0000256" key="4">
    <source>
        <dbReference type="ARBA" id="ARBA00022741"/>
    </source>
</evidence>
<dbReference type="InterPro" id="IPR027417">
    <property type="entry name" value="P-loop_NTPase"/>
</dbReference>
<organism evidence="12 13">
    <name type="scientific">Bifiguratus adelaidae</name>
    <dbReference type="NCBI Taxonomy" id="1938954"/>
    <lineage>
        <taxon>Eukaryota</taxon>
        <taxon>Fungi</taxon>
        <taxon>Fungi incertae sedis</taxon>
        <taxon>Mucoromycota</taxon>
        <taxon>Mucoromycotina</taxon>
        <taxon>Endogonomycetes</taxon>
        <taxon>Endogonales</taxon>
        <taxon>Endogonales incertae sedis</taxon>
        <taxon>Bifiguratus</taxon>
    </lineage>
</organism>
<sequence length="751" mass="83685">AKDVPEIEPKKQALEPKEVDVEAEDVDFGKDLDEEDFDFMSDDELSDGEEGFSEEEEQVEAPLHVLPLYSLLPTAAQMRVFEEPPEGSRLCIVATNVAETSLTIPGVRYVVDCGKVKERKYDVQTGVQSFEVDWTSKASADQRAGRAGRTGPGHCYRLYSSAVFNDTFPQFSLPEIQRMPIEGVILSMKSMNIDNVINFPFPTPPSRVQMRKAGQLLTYLGAIDPATKQATDLGRLMAAFPISPRFAKMLIIGQQHNCLPYVIAIVSGLSVGDPFIKDYQLDESNADNEDDDEADVARMELQNIKSGAVAEKEERKLLRRDYFKAQAKHAGRDPSSDILKVLNVIGAYEFEGGSESFCNNNFVRPKAMEEIHKLRGQITNLINVNCPGVNAYVDAKLPPPTDVQLKALRQIILAGSIDSIAIRKDLVDSTAKPAAHYKSCHGVPYKVMWSDDDVYIHPSSVLYHQPPQPMVTYQEMFQTTKVWLKGLTSIEPKWLCKIGKTLCTYGKPLDHPPPKMNAEKTRQTCYAVPSFGPKSWPLPPVKMEQLVLVIGDLHIPHRVHDLPLKFKKLLVGLKSLDKASTHASVLQVPGKIQQIVSTGNICDKETYDYLRTIAGDVCIVKGDYDENTSFPQSKVLIIGNLRIGVVHGHQVIPWGDMEALSIVARQMDCDILLSGHTHKFEAFENEGRFFVNPGSATGAYSATGDATETIPSFVLMDIQGTNVVTYVYQLVDDEVKVEKIEYRRQYGNRML</sequence>
<dbReference type="GO" id="GO:0016787">
    <property type="term" value="F:hydrolase activity"/>
    <property type="evidence" value="ECO:0007669"/>
    <property type="project" value="UniProtKB-KW"/>
</dbReference>
<evidence type="ECO:0000256" key="10">
    <source>
        <dbReference type="SAM" id="MobiDB-lite"/>
    </source>
</evidence>
<dbReference type="CDD" id="cd07394">
    <property type="entry name" value="MPP_Vps29"/>
    <property type="match status" value="1"/>
</dbReference>
<dbReference type="EMBL" id="MVBO01000303">
    <property type="protein sequence ID" value="OZJ01559.1"/>
    <property type="molecule type" value="Genomic_DNA"/>
</dbReference>
<dbReference type="InterPro" id="IPR029052">
    <property type="entry name" value="Metallo-depent_PP-like"/>
</dbReference>
<evidence type="ECO:0000256" key="3">
    <source>
        <dbReference type="ARBA" id="ARBA00022448"/>
    </source>
</evidence>
<name>A0A261XT76_9FUNG</name>
<dbReference type="AlphaFoldDB" id="A0A261XT76"/>
<keyword evidence="7" id="KW-0067">ATP-binding</keyword>
<dbReference type="Pfam" id="PF21010">
    <property type="entry name" value="HA2_C"/>
    <property type="match status" value="1"/>
</dbReference>
<evidence type="ECO:0000256" key="2">
    <source>
        <dbReference type="ARBA" id="ARBA00017767"/>
    </source>
</evidence>
<keyword evidence="8" id="KW-0653">Protein transport</keyword>
<reference evidence="12 13" key="1">
    <citation type="journal article" date="2017" name="Mycologia">
        <title>Bifiguratus adelaidae, gen. et sp. nov., a new member of Mucoromycotina in endophytic and soil-dwelling habitats.</title>
        <authorList>
            <person name="Torres-Cruz T.J."/>
            <person name="Billingsley Tobias T.L."/>
            <person name="Almatruk M."/>
            <person name="Hesse C."/>
            <person name="Kuske C.R."/>
            <person name="Desiro A."/>
            <person name="Benucci G.M."/>
            <person name="Bonito G."/>
            <person name="Stajich J.E."/>
            <person name="Dunlap C."/>
            <person name="Arnold A.E."/>
            <person name="Porras-Alfaro A."/>
        </authorList>
    </citation>
    <scope>NUCLEOTIDE SEQUENCE [LARGE SCALE GENOMIC DNA]</scope>
    <source>
        <strain evidence="12 13">AZ0501</strain>
    </source>
</reference>
<dbReference type="Pfam" id="PF00271">
    <property type="entry name" value="Helicase_C"/>
    <property type="match status" value="1"/>
</dbReference>
<accession>A0A261XT76</accession>
<evidence type="ECO:0000256" key="8">
    <source>
        <dbReference type="ARBA" id="ARBA00022927"/>
    </source>
</evidence>
<dbReference type="InterPro" id="IPR048333">
    <property type="entry name" value="HA2_WH"/>
</dbReference>
<dbReference type="CDD" id="cd18791">
    <property type="entry name" value="SF2_C_RHA"/>
    <property type="match status" value="1"/>
</dbReference>
<dbReference type="Gene3D" id="3.60.21.10">
    <property type="match status" value="1"/>
</dbReference>
<dbReference type="Pfam" id="PF12850">
    <property type="entry name" value="Metallophos_2"/>
    <property type="match status" value="1"/>
</dbReference>
<dbReference type="GO" id="GO:0015031">
    <property type="term" value="P:protein transport"/>
    <property type="evidence" value="ECO:0007669"/>
    <property type="project" value="UniProtKB-KW"/>
</dbReference>
<proteinExistence type="inferred from homology"/>
<keyword evidence="13" id="KW-1185">Reference proteome</keyword>
<evidence type="ECO:0000256" key="7">
    <source>
        <dbReference type="ARBA" id="ARBA00022840"/>
    </source>
</evidence>
<evidence type="ECO:0000256" key="6">
    <source>
        <dbReference type="ARBA" id="ARBA00022806"/>
    </source>
</evidence>
<evidence type="ECO:0000313" key="13">
    <source>
        <dbReference type="Proteomes" id="UP000242875"/>
    </source>
</evidence>
<keyword evidence="6" id="KW-0347">Helicase</keyword>
<dbReference type="InterPro" id="IPR001650">
    <property type="entry name" value="Helicase_C-like"/>
</dbReference>
<dbReference type="GO" id="GO:0004386">
    <property type="term" value="F:helicase activity"/>
    <property type="evidence" value="ECO:0007669"/>
    <property type="project" value="UniProtKB-KW"/>
</dbReference>
<dbReference type="SMART" id="SM00490">
    <property type="entry name" value="HELICc"/>
    <property type="match status" value="1"/>
</dbReference>
<dbReference type="Proteomes" id="UP000242875">
    <property type="component" value="Unassembled WGS sequence"/>
</dbReference>
<protein>
    <recommendedName>
        <fullName evidence="2 9">Vacuolar protein sorting-associated protein 29</fullName>
    </recommendedName>
</protein>
<keyword evidence="3" id="KW-0813">Transport</keyword>
<dbReference type="Gene3D" id="3.40.50.300">
    <property type="entry name" value="P-loop containing nucleotide triphosphate hydrolases"/>
    <property type="match status" value="1"/>
</dbReference>
<evidence type="ECO:0000313" key="12">
    <source>
        <dbReference type="EMBL" id="OZJ01559.1"/>
    </source>
</evidence>
<dbReference type="GO" id="GO:0005524">
    <property type="term" value="F:ATP binding"/>
    <property type="evidence" value="ECO:0007669"/>
    <property type="project" value="UniProtKB-KW"/>
</dbReference>
<feature type="compositionally biased region" description="Basic and acidic residues" evidence="10">
    <location>
        <begin position="1"/>
        <end position="20"/>
    </location>
</feature>
<feature type="non-terminal residue" evidence="12">
    <location>
        <position position="1"/>
    </location>
</feature>
<dbReference type="GO" id="GO:0005829">
    <property type="term" value="C:cytosol"/>
    <property type="evidence" value="ECO:0007669"/>
    <property type="project" value="GOC"/>
</dbReference>
<dbReference type="Gene3D" id="1.20.120.1080">
    <property type="match status" value="1"/>
</dbReference>
<feature type="domain" description="Helicase C-terminal" evidence="11">
    <location>
        <begin position="20"/>
        <end position="192"/>
    </location>
</feature>
<dbReference type="FunFam" id="3.40.50.300:FF:003770">
    <property type="entry name" value="ATP-dependent RNA helicase DHR1, putative"/>
    <property type="match status" value="1"/>
</dbReference>
<dbReference type="OrthoDB" id="10258130at2759"/>
<dbReference type="Pfam" id="PF07717">
    <property type="entry name" value="OB_NTP_bind"/>
    <property type="match status" value="1"/>
</dbReference>
<dbReference type="Pfam" id="PF04408">
    <property type="entry name" value="WHD_HA2"/>
    <property type="match status" value="1"/>
</dbReference>
<dbReference type="GO" id="GO:0031410">
    <property type="term" value="C:cytoplasmic vesicle"/>
    <property type="evidence" value="ECO:0007669"/>
    <property type="project" value="UniProtKB-ARBA"/>
</dbReference>
<gene>
    <name evidence="12" type="ORF">BZG36_05386</name>
</gene>
<comment type="similarity">
    <text evidence="1 9">Belongs to the VPS29 family.</text>
</comment>
<dbReference type="PANTHER" id="PTHR18934">
    <property type="entry name" value="ATP-DEPENDENT RNA HELICASE"/>
    <property type="match status" value="1"/>
</dbReference>
<dbReference type="PANTHER" id="PTHR18934:SF99">
    <property type="entry name" value="ATP-DEPENDENT RNA HELICASE DHX37-RELATED"/>
    <property type="match status" value="1"/>
</dbReference>
<dbReference type="InterPro" id="IPR000979">
    <property type="entry name" value="Phosphodiesterase_MJ0936/Vps29"/>
</dbReference>
<dbReference type="InterPro" id="IPR011709">
    <property type="entry name" value="DEAD-box_helicase_OB_fold"/>
</dbReference>
<dbReference type="GO" id="GO:0042147">
    <property type="term" value="P:retrograde transport, endosome to Golgi"/>
    <property type="evidence" value="ECO:0007669"/>
    <property type="project" value="InterPro"/>
</dbReference>
<feature type="region of interest" description="Disordered" evidence="10">
    <location>
        <begin position="1"/>
        <end position="27"/>
    </location>
</feature>
<dbReference type="GO" id="GO:0030904">
    <property type="term" value="C:retromer complex"/>
    <property type="evidence" value="ECO:0007669"/>
    <property type="project" value="InterPro"/>
</dbReference>
<keyword evidence="5" id="KW-0378">Hydrolase</keyword>
<dbReference type="InterPro" id="IPR028661">
    <property type="entry name" value="Vps29"/>
</dbReference>
<dbReference type="GO" id="GO:0005730">
    <property type="term" value="C:nucleolus"/>
    <property type="evidence" value="ECO:0007669"/>
    <property type="project" value="TreeGrafter"/>
</dbReference>
<dbReference type="SUPFAM" id="SSF52540">
    <property type="entry name" value="P-loop containing nucleoside triphosphate hydrolases"/>
    <property type="match status" value="1"/>
</dbReference>
<dbReference type="GO" id="GO:0003723">
    <property type="term" value="F:RNA binding"/>
    <property type="evidence" value="ECO:0007669"/>
    <property type="project" value="TreeGrafter"/>
</dbReference>
<dbReference type="SUPFAM" id="SSF56300">
    <property type="entry name" value="Metallo-dependent phosphatases"/>
    <property type="match status" value="1"/>
</dbReference>
<dbReference type="SMART" id="SM00847">
    <property type="entry name" value="HA2"/>
    <property type="match status" value="1"/>
</dbReference>
<keyword evidence="4" id="KW-0547">Nucleotide-binding</keyword>
<dbReference type="FunFam" id="3.60.21.10:FF:000015">
    <property type="entry name" value="Vacuolar protein sorting-associated protein 29"/>
    <property type="match status" value="1"/>
</dbReference>
<dbReference type="InterPro" id="IPR024654">
    <property type="entry name" value="Calcineurin-like_PHP_lpxH"/>
</dbReference>
<evidence type="ECO:0000256" key="1">
    <source>
        <dbReference type="ARBA" id="ARBA00005945"/>
    </source>
</evidence>
<dbReference type="InterPro" id="IPR007502">
    <property type="entry name" value="Helicase-assoc_dom"/>
</dbReference>
<comment type="caution">
    <text evidence="12">The sequence shown here is derived from an EMBL/GenBank/DDBJ whole genome shotgun (WGS) entry which is preliminary data.</text>
</comment>